<feature type="transmembrane region" description="Helical" evidence="5">
    <location>
        <begin position="51"/>
        <end position="71"/>
    </location>
</feature>
<evidence type="ECO:0000256" key="5">
    <source>
        <dbReference type="SAM" id="Phobius"/>
    </source>
</evidence>
<gene>
    <name evidence="7" type="ORF">Z955_02895</name>
</gene>
<feature type="transmembrane region" description="Helical" evidence="5">
    <location>
        <begin position="212"/>
        <end position="241"/>
    </location>
</feature>
<dbReference type="EMBL" id="JDRY01000017">
    <property type="protein sequence ID" value="KGN00702.1"/>
    <property type="molecule type" value="Genomic_DNA"/>
</dbReference>
<comment type="caution">
    <text evidence="7">The sequence shown here is derived from an EMBL/GenBank/DDBJ whole genome shotgun (WGS) entry which is preliminary data.</text>
</comment>
<evidence type="ECO:0000259" key="6">
    <source>
        <dbReference type="Pfam" id="PF04932"/>
    </source>
</evidence>
<organism evidence="7 8">
    <name type="scientific">Clostridium botulinum C/D str. DC5</name>
    <dbReference type="NCBI Taxonomy" id="1443128"/>
    <lineage>
        <taxon>Bacteria</taxon>
        <taxon>Bacillati</taxon>
        <taxon>Bacillota</taxon>
        <taxon>Clostridia</taxon>
        <taxon>Eubacteriales</taxon>
        <taxon>Clostridiaceae</taxon>
        <taxon>Clostridium</taxon>
    </lineage>
</organism>
<protein>
    <recommendedName>
        <fullName evidence="6">O-antigen ligase-related domain-containing protein</fullName>
    </recommendedName>
</protein>
<dbReference type="InterPro" id="IPR011990">
    <property type="entry name" value="TPR-like_helical_dom_sf"/>
</dbReference>
<keyword evidence="4 5" id="KW-0472">Membrane</keyword>
<dbReference type="InterPro" id="IPR051533">
    <property type="entry name" value="WaaL-like"/>
</dbReference>
<feature type="transmembrane region" description="Helical" evidence="5">
    <location>
        <begin position="12"/>
        <end position="39"/>
    </location>
</feature>
<comment type="subcellular location">
    <subcellularLocation>
        <location evidence="1">Membrane</location>
        <topology evidence="1">Multi-pass membrane protein</topology>
    </subcellularLocation>
</comment>
<dbReference type="PANTHER" id="PTHR37422:SF17">
    <property type="entry name" value="O-ANTIGEN LIGASE"/>
    <property type="match status" value="1"/>
</dbReference>
<feature type="transmembrane region" description="Helical" evidence="5">
    <location>
        <begin position="134"/>
        <end position="157"/>
    </location>
</feature>
<dbReference type="RefSeq" id="WP_039259136.1">
    <property type="nucleotide sequence ID" value="NZ_JDRY01000017.1"/>
</dbReference>
<feature type="transmembrane region" description="Helical" evidence="5">
    <location>
        <begin position="422"/>
        <end position="443"/>
    </location>
</feature>
<evidence type="ECO:0000256" key="2">
    <source>
        <dbReference type="ARBA" id="ARBA00022692"/>
    </source>
</evidence>
<keyword evidence="2 5" id="KW-0812">Transmembrane</keyword>
<dbReference type="PANTHER" id="PTHR37422">
    <property type="entry name" value="TEICHURONIC ACID BIOSYNTHESIS PROTEIN TUAE"/>
    <property type="match status" value="1"/>
</dbReference>
<feature type="transmembrane region" description="Helical" evidence="5">
    <location>
        <begin position="253"/>
        <end position="269"/>
    </location>
</feature>
<evidence type="ECO:0000256" key="4">
    <source>
        <dbReference type="ARBA" id="ARBA00023136"/>
    </source>
</evidence>
<dbReference type="InterPro" id="IPR007016">
    <property type="entry name" value="O-antigen_ligase-rel_domated"/>
</dbReference>
<proteinExistence type="predicted"/>
<dbReference type="AlphaFoldDB" id="A0A0A0IKB9"/>
<evidence type="ECO:0000313" key="7">
    <source>
        <dbReference type="EMBL" id="KGN00702.1"/>
    </source>
</evidence>
<sequence>MTNTKDKSCLYLAIVIFIINVIPYCILDEGLSSAILLLIGTSYIIINKYKIFADGYVLILICITILCVVSLRQSNNIFLSLEGIFTYLCGIIFYILFFHLKYKKEQIYDYFVYFFSMGVFISILYQGIYMNKRIYGNIGYANTYGILMVLILCVNTIRENNNFRNLIEYVLISGILYTGSRYTLVFSCIFIFCQTMVKFKMLYDNKVTINFILAIITYTLCSKVGGMAIILMPPIIYLIYYINDNIGSKNKKIFSLSLMTVILFIIYFSKAQLFLRLKNISINTPVLQERFIYYEDSIKAILSNMFGFGINSFQYRQYGIQSAFYDVKYIHNSLIQHIFDLGVLGGVLFIVLFVYGLVYINKTIKDDKKIYYVLMYLSIYAHSMLDFDFSFSTVIIIISMIFALNKKENENKELKHKLSYSINFLIGIFSVYFICCNGSNFLGNIYESNQQFKLAERFYKLNETLTFGKNFETYMFLAQVSKGNDRINNLIKAEKLNPYDPRIKLNMAFLYEKNNDFYNANKYYEKAIGIEKFYKDIYIKYLSFLQKSYKATKNKMFLDNQQTLKKLYEKNFEKLNGKSKYMKNQLPQNFNEVVKKVTN</sequence>
<feature type="transmembrane region" description="Helical" evidence="5">
    <location>
        <begin position="77"/>
        <end position="98"/>
    </location>
</feature>
<feature type="transmembrane region" description="Helical" evidence="5">
    <location>
        <begin position="169"/>
        <end position="192"/>
    </location>
</feature>
<feature type="domain" description="O-antigen ligase-related" evidence="6">
    <location>
        <begin position="212"/>
        <end position="350"/>
    </location>
</feature>
<dbReference type="Proteomes" id="UP000030014">
    <property type="component" value="Unassembled WGS sequence"/>
</dbReference>
<feature type="transmembrane region" description="Helical" evidence="5">
    <location>
        <begin position="370"/>
        <end position="402"/>
    </location>
</feature>
<name>A0A0A0IKB9_CLOBO</name>
<accession>A0A0A0IKB9</accession>
<keyword evidence="3 5" id="KW-1133">Transmembrane helix</keyword>
<evidence type="ECO:0000256" key="1">
    <source>
        <dbReference type="ARBA" id="ARBA00004141"/>
    </source>
</evidence>
<evidence type="ECO:0000256" key="3">
    <source>
        <dbReference type="ARBA" id="ARBA00022989"/>
    </source>
</evidence>
<dbReference type="GO" id="GO:0016020">
    <property type="term" value="C:membrane"/>
    <property type="evidence" value="ECO:0007669"/>
    <property type="project" value="UniProtKB-SubCell"/>
</dbReference>
<evidence type="ECO:0000313" key="8">
    <source>
        <dbReference type="Proteomes" id="UP000030014"/>
    </source>
</evidence>
<dbReference type="SUPFAM" id="SSF48452">
    <property type="entry name" value="TPR-like"/>
    <property type="match status" value="1"/>
</dbReference>
<dbReference type="Gene3D" id="1.25.40.10">
    <property type="entry name" value="Tetratricopeptide repeat domain"/>
    <property type="match status" value="1"/>
</dbReference>
<feature type="transmembrane region" description="Helical" evidence="5">
    <location>
        <begin position="110"/>
        <end position="128"/>
    </location>
</feature>
<feature type="transmembrane region" description="Helical" evidence="5">
    <location>
        <begin position="334"/>
        <end position="358"/>
    </location>
</feature>
<dbReference type="Pfam" id="PF04932">
    <property type="entry name" value="Wzy_C"/>
    <property type="match status" value="1"/>
</dbReference>
<reference evidence="7 8" key="1">
    <citation type="submission" date="2014-01" db="EMBL/GenBank/DDBJ databases">
        <title>Plasmidome dynamics in the species complex Clostridium novyi sensu lato converts strains of independent lineages into distinctly different pathogens.</title>
        <authorList>
            <person name="Skarin H."/>
            <person name="Segerman B."/>
        </authorList>
    </citation>
    <scope>NUCLEOTIDE SEQUENCE [LARGE SCALE GENOMIC DNA]</scope>
    <source>
        <strain evidence="7 8">DC5</strain>
    </source>
</reference>